<dbReference type="Proteomes" id="UP001160334">
    <property type="component" value="Unassembled WGS sequence"/>
</dbReference>
<evidence type="ECO:0000256" key="6">
    <source>
        <dbReference type="SAM" id="Phobius"/>
    </source>
</evidence>
<evidence type="ECO:0000256" key="3">
    <source>
        <dbReference type="ARBA" id="ARBA00022989"/>
    </source>
</evidence>
<keyword evidence="8" id="KW-1185">Reference proteome</keyword>
<reference evidence="7 8" key="1">
    <citation type="submission" date="2023-04" db="EMBL/GenBank/DDBJ databases">
        <title>Forest soil microbial communities from Buena Vista Peninsula, Colon Province, Panama.</title>
        <authorList>
            <person name="Bouskill N."/>
        </authorList>
    </citation>
    <scope>NUCLEOTIDE SEQUENCE [LARGE SCALE GENOMIC DNA]</scope>
    <source>
        <strain evidence="7 8">CFH S0262</strain>
    </source>
</reference>
<keyword evidence="4 6" id="KW-0472">Membrane</keyword>
<comment type="caution">
    <text evidence="7">The sequence shown here is derived from an EMBL/GenBank/DDBJ whole genome shotgun (WGS) entry which is preliminary data.</text>
</comment>
<proteinExistence type="predicted"/>
<dbReference type="EMBL" id="JARXVC010000015">
    <property type="protein sequence ID" value="MDH6283566.1"/>
    <property type="molecule type" value="Genomic_DNA"/>
</dbReference>
<evidence type="ECO:0000256" key="2">
    <source>
        <dbReference type="ARBA" id="ARBA00022692"/>
    </source>
</evidence>
<gene>
    <name evidence="7" type="ORF">M2280_004817</name>
</gene>
<comment type="subcellular location">
    <subcellularLocation>
        <location evidence="1">Membrane</location>
    </subcellularLocation>
</comment>
<feature type="compositionally biased region" description="Pro residues" evidence="5">
    <location>
        <begin position="7"/>
        <end position="40"/>
    </location>
</feature>
<dbReference type="RefSeq" id="WP_280762836.1">
    <property type="nucleotide sequence ID" value="NZ_JARXVC010000015.1"/>
</dbReference>
<evidence type="ECO:0000313" key="8">
    <source>
        <dbReference type="Proteomes" id="UP001160334"/>
    </source>
</evidence>
<evidence type="ECO:0000256" key="4">
    <source>
        <dbReference type="ARBA" id="ARBA00023136"/>
    </source>
</evidence>
<dbReference type="InterPro" id="IPR007593">
    <property type="entry name" value="CD225/Dispanin_fam"/>
</dbReference>
<keyword evidence="2 6" id="KW-0812">Transmembrane</keyword>
<name>A0ABT6MID1_9NOCA</name>
<evidence type="ECO:0000256" key="1">
    <source>
        <dbReference type="ARBA" id="ARBA00004370"/>
    </source>
</evidence>
<evidence type="ECO:0000313" key="7">
    <source>
        <dbReference type="EMBL" id="MDH6283566.1"/>
    </source>
</evidence>
<feature type="region of interest" description="Disordered" evidence="5">
    <location>
        <begin position="1"/>
        <end position="43"/>
    </location>
</feature>
<accession>A0ABT6MID1</accession>
<dbReference type="Pfam" id="PF04505">
    <property type="entry name" value="CD225"/>
    <property type="match status" value="1"/>
</dbReference>
<keyword evidence="3 6" id="KW-1133">Transmembrane helix</keyword>
<protein>
    <recommendedName>
        <fullName evidence="9">CD225/dispanin family protein</fullName>
    </recommendedName>
</protein>
<evidence type="ECO:0008006" key="9">
    <source>
        <dbReference type="Google" id="ProtNLM"/>
    </source>
</evidence>
<sequence length="134" mass="14335">MTSSNPDPVPPQSPSGPTEPAPPPPPPPPPAAPQQAPGPPSSNAGWAVAALVAFWPLAFAAFSNAFEVYPRWARGDYAGAQYASDRVRKLGQLSLWILGGIVVLIAIAYIVMAAVWISHGGYDDNWHRHGRMDW</sequence>
<feature type="transmembrane region" description="Helical" evidence="6">
    <location>
        <begin position="95"/>
        <end position="117"/>
    </location>
</feature>
<organism evidence="7 8">
    <name type="scientific">Prescottella agglutinans</name>
    <dbReference type="NCBI Taxonomy" id="1644129"/>
    <lineage>
        <taxon>Bacteria</taxon>
        <taxon>Bacillati</taxon>
        <taxon>Actinomycetota</taxon>
        <taxon>Actinomycetes</taxon>
        <taxon>Mycobacteriales</taxon>
        <taxon>Nocardiaceae</taxon>
        <taxon>Prescottella</taxon>
    </lineage>
</organism>
<evidence type="ECO:0000256" key="5">
    <source>
        <dbReference type="SAM" id="MobiDB-lite"/>
    </source>
</evidence>
<feature type="transmembrane region" description="Helical" evidence="6">
    <location>
        <begin position="44"/>
        <end position="66"/>
    </location>
</feature>